<dbReference type="Proteomes" id="UP000216454">
    <property type="component" value="Unassembled WGS sequence"/>
</dbReference>
<keyword evidence="5" id="KW-0406">Ion transport</keyword>
<feature type="domain" description="RCK C-terminal" evidence="10">
    <location>
        <begin position="473"/>
        <end position="554"/>
    </location>
</feature>
<evidence type="ECO:0000313" key="11">
    <source>
        <dbReference type="EMBL" id="OZG50756.1"/>
    </source>
</evidence>
<evidence type="ECO:0000256" key="7">
    <source>
        <dbReference type="ARBA" id="ARBA00023214"/>
    </source>
</evidence>
<comment type="caution">
    <text evidence="11">The sequence shown here is derived from an EMBL/GenBank/DDBJ whole genome shotgun (WGS) entry which is preliminary data.</text>
</comment>
<dbReference type="GO" id="GO:0006813">
    <property type="term" value="P:potassium ion transport"/>
    <property type="evidence" value="ECO:0007669"/>
    <property type="project" value="InterPro"/>
</dbReference>
<keyword evidence="4 9" id="KW-1133">Transmembrane helix</keyword>
<proteinExistence type="predicted"/>
<feature type="transmembrane region" description="Helical" evidence="9">
    <location>
        <begin position="405"/>
        <end position="430"/>
    </location>
</feature>
<evidence type="ECO:0000256" key="1">
    <source>
        <dbReference type="ARBA" id="ARBA00004141"/>
    </source>
</evidence>
<evidence type="ECO:0000259" key="10">
    <source>
        <dbReference type="PROSITE" id="PS51202"/>
    </source>
</evidence>
<dbReference type="AlphaFoldDB" id="A0A261EVS0"/>
<feature type="transmembrane region" description="Helical" evidence="9">
    <location>
        <begin position="272"/>
        <end position="292"/>
    </location>
</feature>
<evidence type="ECO:0000256" key="6">
    <source>
        <dbReference type="ARBA" id="ARBA00023136"/>
    </source>
</evidence>
<evidence type="ECO:0000256" key="4">
    <source>
        <dbReference type="ARBA" id="ARBA00022989"/>
    </source>
</evidence>
<dbReference type="PANTHER" id="PTHR45711:SF6">
    <property type="entry name" value="CHLORIDE CHANNEL PROTEIN"/>
    <property type="match status" value="1"/>
</dbReference>
<dbReference type="Pfam" id="PF02080">
    <property type="entry name" value="TrkA_C"/>
    <property type="match status" value="1"/>
</dbReference>
<dbReference type="Gene3D" id="1.10.3080.10">
    <property type="entry name" value="Clc chloride channel"/>
    <property type="match status" value="1"/>
</dbReference>
<evidence type="ECO:0000313" key="12">
    <source>
        <dbReference type="Proteomes" id="UP000216454"/>
    </source>
</evidence>
<dbReference type="GO" id="GO:0008324">
    <property type="term" value="F:monoatomic cation transmembrane transporter activity"/>
    <property type="evidence" value="ECO:0007669"/>
    <property type="project" value="InterPro"/>
</dbReference>
<feature type="transmembrane region" description="Helical" evidence="9">
    <location>
        <begin position="61"/>
        <end position="84"/>
    </location>
</feature>
<feature type="transmembrane region" description="Helical" evidence="9">
    <location>
        <begin position="373"/>
        <end position="398"/>
    </location>
</feature>
<dbReference type="InterPro" id="IPR036721">
    <property type="entry name" value="RCK_C_sf"/>
</dbReference>
<dbReference type="PROSITE" id="PS51202">
    <property type="entry name" value="RCK_C"/>
    <property type="match status" value="1"/>
</dbReference>
<keyword evidence="7" id="KW-0868">Chloride</keyword>
<dbReference type="EMBL" id="MWWQ01000011">
    <property type="protein sequence ID" value="OZG50756.1"/>
    <property type="molecule type" value="Genomic_DNA"/>
</dbReference>
<dbReference type="InterPro" id="IPR001807">
    <property type="entry name" value="ClC"/>
</dbReference>
<organism evidence="11 12">
    <name type="scientific">Pseudoscardovia suis</name>
    <dbReference type="NCBI Taxonomy" id="987063"/>
    <lineage>
        <taxon>Bacteria</taxon>
        <taxon>Bacillati</taxon>
        <taxon>Actinomycetota</taxon>
        <taxon>Actinomycetes</taxon>
        <taxon>Bifidobacteriales</taxon>
        <taxon>Bifidobacteriaceae</taxon>
        <taxon>Pseudoscardovia</taxon>
    </lineage>
</organism>
<gene>
    <name evidence="11" type="ORF">PSSU_1192</name>
</gene>
<dbReference type="GO" id="GO:0005247">
    <property type="term" value="F:voltage-gated chloride channel activity"/>
    <property type="evidence" value="ECO:0007669"/>
    <property type="project" value="TreeGrafter"/>
</dbReference>
<feature type="transmembrane region" description="Helical" evidence="9">
    <location>
        <begin position="104"/>
        <end position="124"/>
    </location>
</feature>
<feature type="transmembrane region" description="Helical" evidence="9">
    <location>
        <begin position="436"/>
        <end position="456"/>
    </location>
</feature>
<keyword evidence="6 9" id="KW-0472">Membrane</keyword>
<keyword evidence="3 9" id="KW-0812">Transmembrane</keyword>
<dbReference type="SUPFAM" id="SSF116726">
    <property type="entry name" value="TrkA C-terminal domain-like"/>
    <property type="match status" value="1"/>
</dbReference>
<name>A0A261EVS0_9BIFI</name>
<dbReference type="PANTHER" id="PTHR45711">
    <property type="entry name" value="CHLORIDE CHANNEL PROTEIN"/>
    <property type="match status" value="1"/>
</dbReference>
<keyword evidence="2" id="KW-0813">Transport</keyword>
<feature type="transmembrane region" description="Helical" evidence="9">
    <location>
        <begin position="343"/>
        <end position="367"/>
    </location>
</feature>
<feature type="transmembrane region" description="Helical" evidence="9">
    <location>
        <begin position="232"/>
        <end position="251"/>
    </location>
</feature>
<dbReference type="InterPro" id="IPR006037">
    <property type="entry name" value="RCK_C"/>
</dbReference>
<keyword evidence="12" id="KW-1185">Reference proteome</keyword>
<dbReference type="SUPFAM" id="SSF81340">
    <property type="entry name" value="Clc chloride channel"/>
    <property type="match status" value="1"/>
</dbReference>
<feature type="transmembrane region" description="Helical" evidence="9">
    <location>
        <begin position="312"/>
        <end position="331"/>
    </location>
</feature>
<feature type="transmembrane region" description="Helical" evidence="9">
    <location>
        <begin position="201"/>
        <end position="226"/>
    </location>
</feature>
<dbReference type="Gene3D" id="3.30.70.1450">
    <property type="entry name" value="Regulator of K+ conductance, C-terminal domain"/>
    <property type="match status" value="1"/>
</dbReference>
<feature type="region of interest" description="Disordered" evidence="8">
    <location>
        <begin position="1"/>
        <end position="42"/>
    </location>
</feature>
<accession>A0A261EVS0</accession>
<sequence>MPDSAAATTEGTTAEDASSPQATTPAPEGAAAAQPHASASTPPHRASRVIRFMSHTNQVKWVIAGKAALCGVIVGVLVVAYRVLLAWGTGRAVLIYRWLHGKPLWIVGWCALAVAAGLLIGWMVKKVPMASGSGIPQVEGVLLKGLHMAPLPILAVRYLGGGLCSLFGMSLGREGPSIQIGAAGSQLLSRKIRGSHSEGRLLVAGGAAAGLSAAFNAPLSGMMFALEEVYRSFSPLVLLSAAAASLVADFVSKNWFGLTPVLDFSSVPQMPVWNVLWMLPLGIVVGLVGSLTNRVLLGAQTLYGKLPWQARAPISLLIAVCVGMLFPYALGGGESMIGISENLTMSLGMLVLLMVVKMVFTATSFGSGVPGGIFMPILAIGTACGAACGMAVSLLGLIPMRYVTAFAVYGMAAALAASVKAPVTAIMLTVEMTGSLVHMLPVALCAFTALFVSDLLHTKPIYTELLDRYMRSHEGAEHQQHGNAIMEFPVEPGSMADGALVGSLGLPASARLVTILRGPVEVIPYDSTRVEPGDYLVLVFPTVHTQSVNEAMTRVCKNFRGATRVNDSSQ</sequence>
<evidence type="ECO:0000256" key="9">
    <source>
        <dbReference type="SAM" id="Phobius"/>
    </source>
</evidence>
<protein>
    <submittedName>
        <fullName evidence="11">Chloride channel protein</fullName>
    </submittedName>
</protein>
<dbReference type="InterPro" id="IPR014743">
    <property type="entry name" value="Cl-channel_core"/>
</dbReference>
<dbReference type="PRINTS" id="PR00762">
    <property type="entry name" value="CLCHANNEL"/>
</dbReference>
<evidence type="ECO:0000256" key="3">
    <source>
        <dbReference type="ARBA" id="ARBA00022692"/>
    </source>
</evidence>
<evidence type="ECO:0000256" key="8">
    <source>
        <dbReference type="SAM" id="MobiDB-lite"/>
    </source>
</evidence>
<dbReference type="GO" id="GO:0005886">
    <property type="term" value="C:plasma membrane"/>
    <property type="evidence" value="ECO:0007669"/>
    <property type="project" value="TreeGrafter"/>
</dbReference>
<comment type="subcellular location">
    <subcellularLocation>
        <location evidence="1">Membrane</location>
        <topology evidence="1">Multi-pass membrane protein</topology>
    </subcellularLocation>
</comment>
<reference evidence="11 12" key="1">
    <citation type="journal article" date="2017" name="BMC Genomics">
        <title>Comparative genomic and phylogenomic analyses of the Bifidobacteriaceae family.</title>
        <authorList>
            <person name="Lugli G.A."/>
            <person name="Milani C."/>
            <person name="Turroni F."/>
            <person name="Duranti S."/>
            <person name="Mancabelli L."/>
            <person name="Mangifesta M."/>
            <person name="Ferrario C."/>
            <person name="Modesto M."/>
            <person name="Mattarelli P."/>
            <person name="Jiri K."/>
            <person name="van Sinderen D."/>
            <person name="Ventura M."/>
        </authorList>
    </citation>
    <scope>NUCLEOTIDE SEQUENCE [LARGE SCALE GENOMIC DNA]</scope>
    <source>
        <strain evidence="11 12">DSM 24744</strain>
    </source>
</reference>
<evidence type="ECO:0000256" key="2">
    <source>
        <dbReference type="ARBA" id="ARBA00022448"/>
    </source>
</evidence>
<evidence type="ECO:0000256" key="5">
    <source>
        <dbReference type="ARBA" id="ARBA00023065"/>
    </source>
</evidence>
<dbReference type="Pfam" id="PF00654">
    <property type="entry name" value="Voltage_CLC"/>
    <property type="match status" value="1"/>
</dbReference>
<dbReference type="CDD" id="cd01031">
    <property type="entry name" value="EriC"/>
    <property type="match status" value="1"/>
</dbReference>